<keyword evidence="2" id="KW-1185">Reference proteome</keyword>
<evidence type="ECO:0000313" key="1">
    <source>
        <dbReference type="EMBL" id="GMH01522.1"/>
    </source>
</evidence>
<comment type="caution">
    <text evidence="1">The sequence shown here is derived from an EMBL/GenBank/DDBJ whole genome shotgun (WGS) entry which is preliminary data.</text>
</comment>
<sequence>MAEERRQEIKAQTKEWSTVRKNRQKSKLWGSQISRGKLGYAPSLTKVICRIKQHQRQQRFYEDSEI</sequence>
<proteinExistence type="predicted"/>
<name>A0AAD3RZE8_NEPGR</name>
<dbReference type="EMBL" id="BSYO01000003">
    <property type="protein sequence ID" value="GMH01522.1"/>
    <property type="molecule type" value="Genomic_DNA"/>
</dbReference>
<dbReference type="AlphaFoldDB" id="A0AAD3RZE8"/>
<organism evidence="1 2">
    <name type="scientific">Nepenthes gracilis</name>
    <name type="common">Slender pitcher plant</name>
    <dbReference type="NCBI Taxonomy" id="150966"/>
    <lineage>
        <taxon>Eukaryota</taxon>
        <taxon>Viridiplantae</taxon>
        <taxon>Streptophyta</taxon>
        <taxon>Embryophyta</taxon>
        <taxon>Tracheophyta</taxon>
        <taxon>Spermatophyta</taxon>
        <taxon>Magnoliopsida</taxon>
        <taxon>eudicotyledons</taxon>
        <taxon>Gunneridae</taxon>
        <taxon>Pentapetalae</taxon>
        <taxon>Caryophyllales</taxon>
        <taxon>Nepenthaceae</taxon>
        <taxon>Nepenthes</taxon>
    </lineage>
</organism>
<gene>
    <name evidence="1" type="ORF">Nepgr_003361</name>
</gene>
<protein>
    <submittedName>
        <fullName evidence="1">Uncharacterized protein</fullName>
    </submittedName>
</protein>
<evidence type="ECO:0000313" key="2">
    <source>
        <dbReference type="Proteomes" id="UP001279734"/>
    </source>
</evidence>
<accession>A0AAD3RZE8</accession>
<reference evidence="1" key="1">
    <citation type="submission" date="2023-05" db="EMBL/GenBank/DDBJ databases">
        <title>Nepenthes gracilis genome sequencing.</title>
        <authorList>
            <person name="Fukushima K."/>
        </authorList>
    </citation>
    <scope>NUCLEOTIDE SEQUENCE</scope>
    <source>
        <strain evidence="1">SING2019-196</strain>
    </source>
</reference>
<dbReference type="Proteomes" id="UP001279734">
    <property type="component" value="Unassembled WGS sequence"/>
</dbReference>